<feature type="region of interest" description="Disordered" evidence="7">
    <location>
        <begin position="445"/>
        <end position="474"/>
    </location>
</feature>
<evidence type="ECO:0000256" key="2">
    <source>
        <dbReference type="ARBA" id="ARBA00022679"/>
    </source>
</evidence>
<dbReference type="InterPro" id="IPR031157">
    <property type="entry name" value="G_TR_CS"/>
</dbReference>
<evidence type="ECO:0000256" key="3">
    <source>
        <dbReference type="ARBA" id="ARBA00022695"/>
    </source>
</evidence>
<dbReference type="PROSITE" id="PS51722">
    <property type="entry name" value="G_TR_2"/>
    <property type="match status" value="1"/>
</dbReference>
<reference evidence="9 10" key="1">
    <citation type="submission" date="2011-05" db="EMBL/GenBank/DDBJ databases">
        <title>Whole genome sequence of Microlunatus phosphovorus NM-1.</title>
        <authorList>
            <person name="Hosoyama A."/>
            <person name="Sasaki K."/>
            <person name="Harada T."/>
            <person name="Igarashi R."/>
            <person name="Kawakoshi A."/>
            <person name="Sasagawa M."/>
            <person name="Fukada J."/>
            <person name="Nakamura S."/>
            <person name="Katano Y."/>
            <person name="Hanada S."/>
            <person name="Kamagata Y."/>
            <person name="Nakamura N."/>
            <person name="Yamazaki S."/>
            <person name="Fujita N."/>
        </authorList>
    </citation>
    <scope>NUCLEOTIDE SEQUENCE [LARGE SCALE GENOMIC DNA]</scope>
    <source>
        <strain evidence="10">ATCC 700054 / DSM 10555 / JCM 9379 / NBRC 101784 / NCIMB 13414 / VKM Ac-1990 / NM-1</strain>
    </source>
</reference>
<evidence type="ECO:0000256" key="5">
    <source>
        <dbReference type="ARBA" id="ARBA00022840"/>
    </source>
</evidence>
<evidence type="ECO:0000256" key="4">
    <source>
        <dbReference type="ARBA" id="ARBA00022741"/>
    </source>
</evidence>
<dbReference type="Pfam" id="PF00009">
    <property type="entry name" value="GTP_EFTU"/>
    <property type="match status" value="1"/>
</dbReference>
<keyword evidence="10" id="KW-1185">Reference proteome</keyword>
<evidence type="ECO:0000313" key="10">
    <source>
        <dbReference type="Proteomes" id="UP000007947"/>
    </source>
</evidence>
<dbReference type="KEGG" id="mph:MLP_23340"/>
<dbReference type="Gene3D" id="2.40.30.10">
    <property type="entry name" value="Translation factors"/>
    <property type="match status" value="2"/>
</dbReference>
<dbReference type="CDD" id="cd03695">
    <property type="entry name" value="CysN_NodQ_II"/>
    <property type="match status" value="1"/>
</dbReference>
<dbReference type="GO" id="GO:0003924">
    <property type="term" value="F:GTPase activity"/>
    <property type="evidence" value="ECO:0007669"/>
    <property type="project" value="InterPro"/>
</dbReference>
<feature type="compositionally biased region" description="Acidic residues" evidence="7">
    <location>
        <begin position="453"/>
        <end position="474"/>
    </location>
</feature>
<dbReference type="PANTHER" id="PTHR23115">
    <property type="entry name" value="TRANSLATION FACTOR"/>
    <property type="match status" value="1"/>
</dbReference>
<organism evidence="9 10">
    <name type="scientific">Microlunatus phosphovorus (strain ATCC 700054 / DSM 10555 / JCM 9379 / NBRC 101784 / NCIMB 13414 / VKM Ac-1990 / NM-1)</name>
    <dbReference type="NCBI Taxonomy" id="1032480"/>
    <lineage>
        <taxon>Bacteria</taxon>
        <taxon>Bacillati</taxon>
        <taxon>Actinomycetota</taxon>
        <taxon>Actinomycetes</taxon>
        <taxon>Propionibacteriales</taxon>
        <taxon>Propionibacteriaceae</taxon>
        <taxon>Microlunatus</taxon>
    </lineage>
</organism>
<dbReference type="STRING" id="1032480.MLP_23340"/>
<dbReference type="EC" id="2.7.7.4" evidence="1"/>
<keyword evidence="2 9" id="KW-0808">Transferase</keyword>
<dbReference type="InterPro" id="IPR011779">
    <property type="entry name" value="SO4_adenylTrfase_lsu"/>
</dbReference>
<dbReference type="GO" id="GO:0006790">
    <property type="term" value="P:sulfur compound metabolic process"/>
    <property type="evidence" value="ECO:0007669"/>
    <property type="project" value="InterPro"/>
</dbReference>
<dbReference type="PROSITE" id="PS00301">
    <property type="entry name" value="G_TR_1"/>
    <property type="match status" value="1"/>
</dbReference>
<evidence type="ECO:0000313" key="9">
    <source>
        <dbReference type="EMBL" id="BAK35348.1"/>
    </source>
</evidence>
<dbReference type="InterPro" id="IPR054696">
    <property type="entry name" value="GTP-eEF1A_C"/>
</dbReference>
<dbReference type="InterPro" id="IPR027417">
    <property type="entry name" value="P-loop_NTPase"/>
</dbReference>
<keyword evidence="3 9" id="KW-0548">Nucleotidyltransferase</keyword>
<keyword evidence="4" id="KW-0547">Nucleotide-binding</keyword>
<dbReference type="NCBIfam" id="TIGR02034">
    <property type="entry name" value="CysN"/>
    <property type="match status" value="1"/>
</dbReference>
<dbReference type="FunFam" id="3.40.50.300:FF:000119">
    <property type="entry name" value="Sulfate adenylyltransferase subunit 1"/>
    <property type="match status" value="1"/>
</dbReference>
<dbReference type="HOGENOM" id="CLU_007265_5_2_11"/>
<dbReference type="PRINTS" id="PR00315">
    <property type="entry name" value="ELONGATNFCT"/>
</dbReference>
<dbReference type="Pfam" id="PF22594">
    <property type="entry name" value="GTP-eEF1A_C"/>
    <property type="match status" value="1"/>
</dbReference>
<dbReference type="AlphaFoldDB" id="F5XEY2"/>
<dbReference type="Gene3D" id="3.40.50.300">
    <property type="entry name" value="P-loop containing nucleotide triphosphate hydrolases"/>
    <property type="match status" value="1"/>
</dbReference>
<name>F5XEY2_MICPN</name>
<dbReference type="RefSeq" id="WP_013863220.1">
    <property type="nucleotide sequence ID" value="NC_015635.1"/>
</dbReference>
<keyword evidence="5" id="KW-0067">ATP-binding</keyword>
<dbReference type="InterPro" id="IPR050100">
    <property type="entry name" value="TRAFAC_GTPase_members"/>
</dbReference>
<keyword evidence="6" id="KW-0342">GTP-binding</keyword>
<dbReference type="InterPro" id="IPR009001">
    <property type="entry name" value="Transl_elong_EF1A/Init_IF2_C"/>
</dbReference>
<accession>F5XEY2</accession>
<dbReference type="SUPFAM" id="SSF50447">
    <property type="entry name" value="Translation proteins"/>
    <property type="match status" value="1"/>
</dbReference>
<dbReference type="CDD" id="cd04166">
    <property type="entry name" value="CysN_ATPS"/>
    <property type="match status" value="1"/>
</dbReference>
<dbReference type="SUPFAM" id="SSF52540">
    <property type="entry name" value="P-loop containing nucleoside triphosphate hydrolases"/>
    <property type="match status" value="1"/>
</dbReference>
<dbReference type="SUPFAM" id="SSF50465">
    <property type="entry name" value="EF-Tu/eEF-1alpha/eIF2-gamma C-terminal domain"/>
    <property type="match status" value="1"/>
</dbReference>
<dbReference type="EMBL" id="AP012204">
    <property type="protein sequence ID" value="BAK35348.1"/>
    <property type="molecule type" value="Genomic_DNA"/>
</dbReference>
<sequence length="474" mass="50783">MAARTGTATKTGGRTILRLATAGSVDDGKSTLVGRLLYDTNSVLADTLDHVEQVSKRKGLASADLALLTDGLRAEREQGITIDVAYRYFATPARKFILADCPGHVQYTRNTVTGSSTADVIVLLVDARKGVVEQTRRHLAVASLLRVPHVVLAVNKIDLVDYSQDRFTEIATEFALLARSLNVFDIHCIPVSATEGDNVAIRSDRMSWYDGPTVLGYLESVDITPLATFADFRFPVQQVIRPQTAGLAPWAAQTPSLTADYRGYAGQIASGTVRVGDEIIVLPRGSHTTVEAIDTADGPLDLAVAGQSVILRLAADIDISRGDLIVGPDTPPVPLKEITATVSWLTDRELAVGARVLIQHGTSITKGLIRAIEAKLDLGGDGEHPVWTDTDVLTLNDIARLRIALASPLPIDAYKEHRGTGAFIIVDAQDGWTLGAGMAGPPAFSVAHRPAPDEFDDFDDPDLLNDTDENAGKE</sequence>
<evidence type="ECO:0000256" key="6">
    <source>
        <dbReference type="ARBA" id="ARBA00023134"/>
    </source>
</evidence>
<dbReference type="GO" id="GO:0005525">
    <property type="term" value="F:GTP binding"/>
    <property type="evidence" value="ECO:0007669"/>
    <property type="project" value="UniProtKB-KW"/>
</dbReference>
<dbReference type="InterPro" id="IPR000795">
    <property type="entry name" value="T_Tr_GTP-bd_dom"/>
</dbReference>
<dbReference type="GO" id="GO:0005524">
    <property type="term" value="F:ATP binding"/>
    <property type="evidence" value="ECO:0007669"/>
    <property type="project" value="UniProtKB-KW"/>
</dbReference>
<dbReference type="Proteomes" id="UP000007947">
    <property type="component" value="Chromosome"/>
</dbReference>
<evidence type="ECO:0000256" key="7">
    <source>
        <dbReference type="SAM" id="MobiDB-lite"/>
    </source>
</evidence>
<proteinExistence type="predicted"/>
<dbReference type="eggNOG" id="COG2895">
    <property type="taxonomic scope" value="Bacteria"/>
</dbReference>
<protein>
    <recommendedName>
        <fullName evidence="1">sulfate adenylyltransferase</fullName>
        <ecNumber evidence="1">2.7.7.4</ecNumber>
    </recommendedName>
</protein>
<evidence type="ECO:0000259" key="8">
    <source>
        <dbReference type="PROSITE" id="PS51722"/>
    </source>
</evidence>
<dbReference type="InterPro" id="IPR041757">
    <property type="entry name" value="CysN_GTP-bd"/>
</dbReference>
<dbReference type="CDD" id="cd04095">
    <property type="entry name" value="CysN_NoDQ_III"/>
    <property type="match status" value="1"/>
</dbReference>
<feature type="domain" description="Tr-type G" evidence="8">
    <location>
        <begin position="14"/>
        <end position="226"/>
    </location>
</feature>
<dbReference type="OrthoDB" id="9804504at2"/>
<dbReference type="InterPro" id="IPR044139">
    <property type="entry name" value="CysN_NoDQ_III"/>
</dbReference>
<dbReference type="InterPro" id="IPR009000">
    <property type="entry name" value="Transl_B-barrel_sf"/>
</dbReference>
<evidence type="ECO:0000256" key="1">
    <source>
        <dbReference type="ARBA" id="ARBA00012391"/>
    </source>
</evidence>
<dbReference type="InterPro" id="IPR044138">
    <property type="entry name" value="CysN_II"/>
</dbReference>
<dbReference type="GO" id="GO:0004781">
    <property type="term" value="F:sulfate adenylyltransferase (ATP) activity"/>
    <property type="evidence" value="ECO:0007669"/>
    <property type="project" value="UniProtKB-EC"/>
</dbReference>
<gene>
    <name evidence="9" type="primary">cysN</name>
    <name evidence="9" type="ordered locus">MLP_23340</name>
</gene>